<evidence type="ECO:0000313" key="4">
    <source>
        <dbReference type="EMBL" id="GMR47952.1"/>
    </source>
</evidence>
<dbReference type="InterPro" id="IPR039857">
    <property type="entry name" value="Ift122/121"/>
</dbReference>
<dbReference type="GO" id="GO:0097730">
    <property type="term" value="C:non-motile cilium"/>
    <property type="evidence" value="ECO:0007669"/>
    <property type="project" value="TreeGrafter"/>
</dbReference>
<dbReference type="GO" id="GO:0030991">
    <property type="term" value="C:intraciliary transport particle A"/>
    <property type="evidence" value="ECO:0007669"/>
    <property type="project" value="TreeGrafter"/>
</dbReference>
<protein>
    <submittedName>
        <fullName evidence="4">Uncharacterized protein</fullName>
    </submittedName>
</protein>
<dbReference type="PANTHER" id="PTHR12764">
    <property type="entry name" value="WD REPEAT DOMAIN-RELATED"/>
    <property type="match status" value="1"/>
</dbReference>
<evidence type="ECO:0000313" key="5">
    <source>
        <dbReference type="Proteomes" id="UP001328107"/>
    </source>
</evidence>
<keyword evidence="3" id="KW-1133">Transmembrane helix</keyword>
<keyword evidence="1" id="KW-0853">WD repeat</keyword>
<dbReference type="Gene3D" id="3.30.40.10">
    <property type="entry name" value="Zinc/RING finger domain, C3HC4 (zinc finger)"/>
    <property type="match status" value="1"/>
</dbReference>
<dbReference type="GO" id="GO:1905515">
    <property type="term" value="P:non-motile cilium assembly"/>
    <property type="evidence" value="ECO:0007669"/>
    <property type="project" value="TreeGrafter"/>
</dbReference>
<accession>A0AAN5I108</accession>
<dbReference type="AlphaFoldDB" id="A0AAN5I108"/>
<keyword evidence="3" id="KW-0812">Transmembrane</keyword>
<evidence type="ECO:0000256" key="3">
    <source>
        <dbReference type="SAM" id="Phobius"/>
    </source>
</evidence>
<dbReference type="EMBL" id="BTRK01000004">
    <property type="protein sequence ID" value="GMR47952.1"/>
    <property type="molecule type" value="Genomic_DNA"/>
</dbReference>
<reference evidence="5" key="1">
    <citation type="submission" date="2022-10" db="EMBL/GenBank/DDBJ databases">
        <title>Genome assembly of Pristionchus species.</title>
        <authorList>
            <person name="Yoshida K."/>
            <person name="Sommer R.J."/>
        </authorList>
    </citation>
    <scope>NUCLEOTIDE SEQUENCE [LARGE SCALE GENOMIC DNA]</scope>
    <source>
        <strain evidence="5">RS5460</strain>
    </source>
</reference>
<dbReference type="SUPFAM" id="SSF57850">
    <property type="entry name" value="RING/U-box"/>
    <property type="match status" value="1"/>
</dbReference>
<evidence type="ECO:0000256" key="1">
    <source>
        <dbReference type="ARBA" id="ARBA00022574"/>
    </source>
</evidence>
<dbReference type="GO" id="GO:0061512">
    <property type="term" value="P:protein localization to cilium"/>
    <property type="evidence" value="ECO:0007669"/>
    <property type="project" value="TreeGrafter"/>
</dbReference>
<dbReference type="InterPro" id="IPR013083">
    <property type="entry name" value="Znf_RING/FYVE/PHD"/>
</dbReference>
<evidence type="ECO:0000256" key="2">
    <source>
        <dbReference type="ARBA" id="ARBA00022737"/>
    </source>
</evidence>
<keyword evidence="2" id="KW-0677">Repeat</keyword>
<dbReference type="Proteomes" id="UP001328107">
    <property type="component" value="Unassembled WGS sequence"/>
</dbReference>
<dbReference type="GO" id="GO:0035721">
    <property type="term" value="P:intraciliary retrograde transport"/>
    <property type="evidence" value="ECO:0007669"/>
    <property type="project" value="TreeGrafter"/>
</dbReference>
<dbReference type="PANTHER" id="PTHR12764:SF4">
    <property type="entry name" value="INTRAFLAGELLAR TRANSPORT PROTEIN 122 HOMOLOG"/>
    <property type="match status" value="1"/>
</dbReference>
<organism evidence="4 5">
    <name type="scientific">Pristionchus mayeri</name>
    <dbReference type="NCBI Taxonomy" id="1317129"/>
    <lineage>
        <taxon>Eukaryota</taxon>
        <taxon>Metazoa</taxon>
        <taxon>Ecdysozoa</taxon>
        <taxon>Nematoda</taxon>
        <taxon>Chromadorea</taxon>
        <taxon>Rhabditida</taxon>
        <taxon>Rhabditina</taxon>
        <taxon>Diplogasteromorpha</taxon>
        <taxon>Diplogasteroidea</taxon>
        <taxon>Neodiplogasteridae</taxon>
        <taxon>Pristionchus</taxon>
    </lineage>
</organism>
<sequence>MLFCTRARFIAAYPSALPLVSMGIVYFFIANVAQEMGAFKLARSSLEKLKTLSLHSNMQRAIDVATLKIRSKKISDDPSLNPKCFVCGLSNGLDKGKTCLHCGTESINCFVSFENLPVAEFWIAEGIEEKEARIVIESEPPLTHNSLNPFDKLRKGEKPRLDKDKLARLDGSRVLISTKIGSFPVRYFFNIIPTISVSMCPECNHIFHSDDYEMHLLSTGKCPFCRFGVKTKGVIIN</sequence>
<gene>
    <name evidence="4" type="ORF">PMAYCL1PPCAC_18147</name>
</gene>
<dbReference type="Pfam" id="PF25143">
    <property type="entry name" value="Zn_ribbon_IFT122_C"/>
    <property type="match status" value="1"/>
</dbReference>
<keyword evidence="5" id="KW-1185">Reference proteome</keyword>
<comment type="caution">
    <text evidence="4">The sequence shown here is derived from an EMBL/GenBank/DDBJ whole genome shotgun (WGS) entry which is preliminary data.</text>
</comment>
<feature type="transmembrane region" description="Helical" evidence="3">
    <location>
        <begin position="12"/>
        <end position="33"/>
    </location>
</feature>
<name>A0AAN5I108_9BILA</name>
<proteinExistence type="predicted"/>
<keyword evidence="3" id="KW-0472">Membrane</keyword>